<organism evidence="1 2">
    <name type="scientific">Halovulum marinum</name>
    <dbReference type="NCBI Taxonomy" id="2662447"/>
    <lineage>
        <taxon>Bacteria</taxon>
        <taxon>Pseudomonadati</taxon>
        <taxon>Pseudomonadota</taxon>
        <taxon>Alphaproteobacteria</taxon>
        <taxon>Rhodobacterales</taxon>
        <taxon>Paracoccaceae</taxon>
        <taxon>Halovulum</taxon>
    </lineage>
</organism>
<evidence type="ECO:0000313" key="1">
    <source>
        <dbReference type="EMBL" id="MSU91865.1"/>
    </source>
</evidence>
<dbReference type="EMBL" id="WIND01000028">
    <property type="protein sequence ID" value="MSU91865.1"/>
    <property type="molecule type" value="Genomic_DNA"/>
</dbReference>
<dbReference type="Proteomes" id="UP000474957">
    <property type="component" value="Unassembled WGS sequence"/>
</dbReference>
<protein>
    <recommendedName>
        <fullName evidence="3">Uracil DNA glycosylase superfamily protein</fullName>
    </recommendedName>
</protein>
<name>A0A6L5Z752_9RHOB</name>
<evidence type="ECO:0000313" key="2">
    <source>
        <dbReference type="Proteomes" id="UP000474957"/>
    </source>
</evidence>
<gene>
    <name evidence="1" type="ORF">GE300_20020</name>
</gene>
<comment type="caution">
    <text evidence="1">The sequence shown here is derived from an EMBL/GenBank/DDBJ whole genome shotgun (WGS) entry which is preliminary data.</text>
</comment>
<accession>A0A6L5Z752</accession>
<reference evidence="1 2" key="1">
    <citation type="submission" date="2019-10" db="EMBL/GenBank/DDBJ databases">
        <title>Cognatihalovulum marinum gen. nov. sp. nov., a new member of the family Rhodobacteraceae isolated from deep seawater of the Northwest Indian Ocean.</title>
        <authorList>
            <person name="Ruan C."/>
            <person name="Wang J."/>
            <person name="Zheng X."/>
            <person name="Song L."/>
            <person name="Zhu Y."/>
            <person name="Huang Y."/>
            <person name="Lu Z."/>
            <person name="Du W."/>
            <person name="Huang L."/>
            <person name="Dai X."/>
        </authorList>
    </citation>
    <scope>NUCLEOTIDE SEQUENCE [LARGE SCALE GENOMIC DNA]</scope>
    <source>
        <strain evidence="1 2">2CG4</strain>
    </source>
</reference>
<dbReference type="RefSeq" id="WP_154449296.1">
    <property type="nucleotide sequence ID" value="NZ_WIND01000028.1"/>
</dbReference>
<dbReference type="AlphaFoldDB" id="A0A6L5Z752"/>
<keyword evidence="2" id="KW-1185">Reference proteome</keyword>
<evidence type="ECO:0008006" key="3">
    <source>
        <dbReference type="Google" id="ProtNLM"/>
    </source>
</evidence>
<sequence length="230" mass="25027">MNNIYRADLVAGMSADELNREIAEPDRLVIARTPSTKGVREITTVWAPFDHVNRYARVALVSLTPSRIQMRDALRSYRGSRVLGESHADALERASVAGSYTGNMRRRLVAMLDEVGLHHYLDIASTSDLWSNASGKAHFTSCLRWPVFVGGKSYDGSSPGLLGRSDFRFMVEKILAREIASLPPGCLVIPLGAAPNQVVRYLAQSDPGLDRGRILAGIPPRAATASRPGA</sequence>
<proteinExistence type="predicted"/>